<organism evidence="1">
    <name type="scientific">Siphoviridae sp. ctNs77</name>
    <dbReference type="NCBI Taxonomy" id="2825473"/>
    <lineage>
        <taxon>Viruses</taxon>
        <taxon>Duplodnaviria</taxon>
        <taxon>Heunggongvirae</taxon>
        <taxon>Uroviricota</taxon>
        <taxon>Caudoviricetes</taxon>
    </lineage>
</organism>
<evidence type="ECO:0000313" key="1">
    <source>
        <dbReference type="EMBL" id="DAE18489.1"/>
    </source>
</evidence>
<protein>
    <recommendedName>
        <fullName evidence="2">DUF4406 domain-containing protein</fullName>
    </recommendedName>
</protein>
<dbReference type="Pfam" id="PF14359">
    <property type="entry name" value="DUF4406"/>
    <property type="match status" value="1"/>
</dbReference>
<dbReference type="Gene3D" id="3.40.50.10400">
    <property type="entry name" value="Hypothetical protein PA1492"/>
    <property type="match status" value="1"/>
</dbReference>
<sequence length="101" mass="11856">MTIYISGRITDYDDYEKTFKEAKEMLFDEYPGAEIINPAEIVLPEVCDWDDYMVICLRLLDKATHIYMLDNWVHSKGACTEHLYALKNGIEVLWPESSPYR</sequence>
<evidence type="ECO:0008006" key="2">
    <source>
        <dbReference type="Google" id="ProtNLM"/>
    </source>
</evidence>
<name>A0A8S5QI59_9CAUD</name>
<dbReference type="InterPro" id="IPR025518">
    <property type="entry name" value="DUF4406"/>
</dbReference>
<dbReference type="EMBL" id="BK015656">
    <property type="protein sequence ID" value="DAE18489.1"/>
    <property type="molecule type" value="Genomic_DNA"/>
</dbReference>
<accession>A0A8S5QI59</accession>
<proteinExistence type="predicted"/>
<dbReference type="SUPFAM" id="SSF52309">
    <property type="entry name" value="N-(deoxy)ribosyltransferase-like"/>
    <property type="match status" value="1"/>
</dbReference>
<reference evidence="1" key="1">
    <citation type="journal article" date="2021" name="Proc. Natl. Acad. Sci. U.S.A.">
        <title>A Catalog of Tens of Thousands of Viruses from Human Metagenomes Reveals Hidden Associations with Chronic Diseases.</title>
        <authorList>
            <person name="Tisza M.J."/>
            <person name="Buck C.B."/>
        </authorList>
    </citation>
    <scope>NUCLEOTIDE SEQUENCE</scope>
    <source>
        <strain evidence="1">CtNs77</strain>
    </source>
</reference>